<evidence type="ECO:0000313" key="4">
    <source>
        <dbReference type="Proteomes" id="UP000236333"/>
    </source>
</evidence>
<evidence type="ECO:0000313" key="3">
    <source>
        <dbReference type="EMBL" id="PNH09562.1"/>
    </source>
</evidence>
<feature type="region of interest" description="Disordered" evidence="1">
    <location>
        <begin position="62"/>
        <end position="123"/>
    </location>
</feature>
<dbReference type="Gene3D" id="1.10.287.110">
    <property type="entry name" value="DnaJ domain"/>
    <property type="match status" value="1"/>
</dbReference>
<comment type="caution">
    <text evidence="3">The sequence shown here is derived from an EMBL/GenBank/DDBJ whole genome shotgun (WGS) entry which is preliminary data.</text>
</comment>
<evidence type="ECO:0000256" key="1">
    <source>
        <dbReference type="SAM" id="MobiDB-lite"/>
    </source>
</evidence>
<feature type="compositionally biased region" description="Low complexity" evidence="1">
    <location>
        <begin position="98"/>
        <end position="112"/>
    </location>
</feature>
<dbReference type="PANTHER" id="PTHR43908:SF3">
    <property type="entry name" value="AT29763P-RELATED"/>
    <property type="match status" value="1"/>
</dbReference>
<proteinExistence type="predicted"/>
<dbReference type="Pfam" id="PF00226">
    <property type="entry name" value="DnaJ"/>
    <property type="match status" value="1"/>
</dbReference>
<dbReference type="PANTHER" id="PTHR43908">
    <property type="entry name" value="AT29763P-RELATED"/>
    <property type="match status" value="1"/>
</dbReference>
<dbReference type="SUPFAM" id="SSF46565">
    <property type="entry name" value="Chaperone J-domain"/>
    <property type="match status" value="1"/>
</dbReference>
<dbReference type="InterPro" id="IPR051100">
    <property type="entry name" value="DnaJ_subfamily_B/C"/>
</dbReference>
<keyword evidence="4" id="KW-1185">Reference proteome</keyword>
<feature type="domain" description="J" evidence="2">
    <location>
        <begin position="171"/>
        <end position="194"/>
    </location>
</feature>
<organism evidence="3 4">
    <name type="scientific">Tetrabaena socialis</name>
    <dbReference type="NCBI Taxonomy" id="47790"/>
    <lineage>
        <taxon>Eukaryota</taxon>
        <taxon>Viridiplantae</taxon>
        <taxon>Chlorophyta</taxon>
        <taxon>core chlorophytes</taxon>
        <taxon>Chlorophyceae</taxon>
        <taxon>CS clade</taxon>
        <taxon>Chlamydomonadales</taxon>
        <taxon>Tetrabaenaceae</taxon>
        <taxon>Tetrabaena</taxon>
    </lineage>
</organism>
<name>A0A2J8AAM1_9CHLO</name>
<dbReference type="GO" id="GO:0005789">
    <property type="term" value="C:endoplasmic reticulum membrane"/>
    <property type="evidence" value="ECO:0007669"/>
    <property type="project" value="TreeGrafter"/>
</dbReference>
<reference evidence="3 4" key="1">
    <citation type="journal article" date="2017" name="Mol. Biol. Evol.">
        <title>The 4-celled Tetrabaena socialis nuclear genome reveals the essential components for genetic control of cell number at the origin of multicellularity in the volvocine lineage.</title>
        <authorList>
            <person name="Featherston J."/>
            <person name="Arakaki Y."/>
            <person name="Hanschen E.R."/>
            <person name="Ferris P.J."/>
            <person name="Michod R.E."/>
            <person name="Olson B.J.S.C."/>
            <person name="Nozaki H."/>
            <person name="Durand P.M."/>
        </authorList>
    </citation>
    <scope>NUCLEOTIDE SEQUENCE [LARGE SCALE GENOMIC DNA]</scope>
    <source>
        <strain evidence="3 4">NIES-571</strain>
    </source>
</reference>
<dbReference type="OrthoDB" id="10250354at2759"/>
<accession>A0A2J8AAM1</accession>
<dbReference type="InterPro" id="IPR001623">
    <property type="entry name" value="DnaJ_domain"/>
</dbReference>
<protein>
    <submittedName>
        <fullName evidence="3">DnaJ subfamily B member 12</fullName>
    </submittedName>
</protein>
<dbReference type="GO" id="GO:0071218">
    <property type="term" value="P:cellular response to misfolded protein"/>
    <property type="evidence" value="ECO:0007669"/>
    <property type="project" value="TreeGrafter"/>
</dbReference>
<gene>
    <name evidence="3" type="ORF">TSOC_003821</name>
</gene>
<sequence>MSMDESSVANKDEARKCLAIARQLIGQGALQFDKAEKFIRKAQRLYASSEAQYLLETLEGQRAAATRQPATPSAQQERPHANGHARPTASPHQSEQQGPAGPTLPPRAARPAARPPAGAPATDPVRRVCVACGCPCIDPHHMTGFGLGWGLENRGTPEQRAQVAQVLRTKDFYEVLGLTKQATDDDIKKAYRKLEACDEVERLNEKLGMRSKQQSVF</sequence>
<dbReference type="AlphaFoldDB" id="A0A2J8AAM1"/>
<dbReference type="EMBL" id="PGGS01000085">
    <property type="protein sequence ID" value="PNH09562.1"/>
    <property type="molecule type" value="Genomic_DNA"/>
</dbReference>
<dbReference type="Proteomes" id="UP000236333">
    <property type="component" value="Unassembled WGS sequence"/>
</dbReference>
<dbReference type="GO" id="GO:0030544">
    <property type="term" value="F:Hsp70 protein binding"/>
    <property type="evidence" value="ECO:0007669"/>
    <property type="project" value="TreeGrafter"/>
</dbReference>
<evidence type="ECO:0000259" key="2">
    <source>
        <dbReference type="Pfam" id="PF00226"/>
    </source>
</evidence>
<dbReference type="CDD" id="cd06257">
    <property type="entry name" value="DnaJ"/>
    <property type="match status" value="1"/>
</dbReference>
<dbReference type="InterPro" id="IPR036869">
    <property type="entry name" value="J_dom_sf"/>
</dbReference>